<keyword evidence="3" id="KW-0804">Transcription</keyword>
<reference evidence="5 6" key="1">
    <citation type="submission" date="2023-04" db="EMBL/GenBank/DDBJ databases">
        <title>Luteimonas sp. M1R5S18.</title>
        <authorList>
            <person name="Sun J.-Q."/>
        </authorList>
    </citation>
    <scope>NUCLEOTIDE SEQUENCE [LARGE SCALE GENOMIC DNA]</scope>
    <source>
        <strain evidence="5 6">M1R5S18</strain>
    </source>
</reference>
<accession>A0ABT6JJG1</accession>
<dbReference type="PROSITE" id="PS01124">
    <property type="entry name" value="HTH_ARAC_FAMILY_2"/>
    <property type="match status" value="1"/>
</dbReference>
<dbReference type="Proteomes" id="UP001156831">
    <property type="component" value="Unassembled WGS sequence"/>
</dbReference>
<dbReference type="Gene3D" id="1.10.10.60">
    <property type="entry name" value="Homeodomain-like"/>
    <property type="match status" value="1"/>
</dbReference>
<evidence type="ECO:0000256" key="3">
    <source>
        <dbReference type="ARBA" id="ARBA00023163"/>
    </source>
</evidence>
<evidence type="ECO:0000259" key="4">
    <source>
        <dbReference type="PROSITE" id="PS01124"/>
    </source>
</evidence>
<dbReference type="Pfam" id="PF12833">
    <property type="entry name" value="HTH_18"/>
    <property type="match status" value="1"/>
</dbReference>
<gene>
    <name evidence="5" type="ORF">QFW80_09860</name>
</gene>
<dbReference type="SMART" id="SM00342">
    <property type="entry name" value="HTH_ARAC"/>
    <property type="match status" value="1"/>
</dbReference>
<evidence type="ECO:0000313" key="6">
    <source>
        <dbReference type="Proteomes" id="UP001156831"/>
    </source>
</evidence>
<dbReference type="PANTHER" id="PTHR46796">
    <property type="entry name" value="HTH-TYPE TRANSCRIPTIONAL ACTIVATOR RHAS-RELATED"/>
    <property type="match status" value="1"/>
</dbReference>
<keyword evidence="6" id="KW-1185">Reference proteome</keyword>
<keyword evidence="2" id="KW-0238">DNA-binding</keyword>
<dbReference type="InterPro" id="IPR050204">
    <property type="entry name" value="AraC_XylS_family_regulators"/>
</dbReference>
<dbReference type="PANTHER" id="PTHR46796:SF15">
    <property type="entry name" value="BLL1074 PROTEIN"/>
    <property type="match status" value="1"/>
</dbReference>
<keyword evidence="1" id="KW-0805">Transcription regulation</keyword>
<name>A0ABT6JJG1_9GAMM</name>
<dbReference type="RefSeq" id="WP_280601674.1">
    <property type="nucleotide sequence ID" value="NZ_JARXRN010000025.1"/>
</dbReference>
<evidence type="ECO:0000256" key="1">
    <source>
        <dbReference type="ARBA" id="ARBA00023015"/>
    </source>
</evidence>
<sequence length="279" mass="28874">MSFAHTRSLPVRAEAAHLVAGLLVDESPQPLARIATPSTGVQLVARFGPGVPGGVDVHVLGAQRRVRRKQVAGGHRAILLRLQPGMQRAVSGASPASLVGQVVAVGDFWGEVAGARLREALATAPDAHTAAARLQAAILERARAADGARGTGSRLAFAIERLQVSGVAEVARAAGVSERQLRREFHDTLGLSPKAVARLERFARALRDAQSSDAPGWAAIAADAGYYDQAHLIAEFNTIAGATPNALLAELRVAAPVGWSRLSSPSLPAAPATPPAPVA</sequence>
<comment type="caution">
    <text evidence="5">The sequence shown here is derived from an EMBL/GenBank/DDBJ whole genome shotgun (WGS) entry which is preliminary data.</text>
</comment>
<evidence type="ECO:0000256" key="2">
    <source>
        <dbReference type="ARBA" id="ARBA00023125"/>
    </source>
</evidence>
<protein>
    <submittedName>
        <fullName evidence="5">Helix-turn-helix domain-containing protein</fullName>
    </submittedName>
</protein>
<dbReference type="EMBL" id="JARXRN010000025">
    <property type="protein sequence ID" value="MDH5830816.1"/>
    <property type="molecule type" value="Genomic_DNA"/>
</dbReference>
<feature type="domain" description="HTH araC/xylS-type" evidence="4">
    <location>
        <begin position="167"/>
        <end position="250"/>
    </location>
</feature>
<dbReference type="InterPro" id="IPR018060">
    <property type="entry name" value="HTH_AraC"/>
</dbReference>
<evidence type="ECO:0000313" key="5">
    <source>
        <dbReference type="EMBL" id="MDH5830816.1"/>
    </source>
</evidence>
<organism evidence="5 6">
    <name type="scientific">Luteimonas rhizosphaericola</name>
    <dbReference type="NCBI Taxonomy" id="3042024"/>
    <lineage>
        <taxon>Bacteria</taxon>
        <taxon>Pseudomonadati</taxon>
        <taxon>Pseudomonadota</taxon>
        <taxon>Gammaproteobacteria</taxon>
        <taxon>Lysobacterales</taxon>
        <taxon>Lysobacteraceae</taxon>
        <taxon>Luteimonas</taxon>
    </lineage>
</organism>
<proteinExistence type="predicted"/>